<protein>
    <submittedName>
        <fullName evidence="1">Ester cyclase</fullName>
    </submittedName>
</protein>
<comment type="caution">
    <text evidence="1">The sequence shown here is derived from an EMBL/GenBank/DDBJ whole genome shotgun (WGS) entry which is preliminary data.</text>
</comment>
<dbReference type="InterPro" id="IPR009959">
    <property type="entry name" value="Cyclase_SnoaL-like"/>
</dbReference>
<reference evidence="1 2" key="1">
    <citation type="journal article" date="2019" name="Int. J. Syst. Evol. Microbiol.">
        <title>The Global Catalogue of Microorganisms (GCM) 10K type strain sequencing project: providing services to taxonomists for standard genome sequencing and annotation.</title>
        <authorList>
            <consortium name="The Broad Institute Genomics Platform"/>
            <consortium name="The Broad Institute Genome Sequencing Center for Infectious Disease"/>
            <person name="Wu L."/>
            <person name="Ma J."/>
        </authorList>
    </citation>
    <scope>NUCLEOTIDE SEQUENCE [LARGE SCALE GENOMIC DNA]</scope>
    <source>
        <strain evidence="1 2">JCM 16009</strain>
    </source>
</reference>
<dbReference type="InterPro" id="IPR032710">
    <property type="entry name" value="NTF2-like_dom_sf"/>
</dbReference>
<organism evidence="1 2">
    <name type="scientific">Pseudonocardia ailaonensis</name>
    <dbReference type="NCBI Taxonomy" id="367279"/>
    <lineage>
        <taxon>Bacteria</taxon>
        <taxon>Bacillati</taxon>
        <taxon>Actinomycetota</taxon>
        <taxon>Actinomycetes</taxon>
        <taxon>Pseudonocardiales</taxon>
        <taxon>Pseudonocardiaceae</taxon>
        <taxon>Pseudonocardia</taxon>
    </lineage>
</organism>
<dbReference type="Pfam" id="PF07366">
    <property type="entry name" value="SnoaL"/>
    <property type="match status" value="1"/>
</dbReference>
<name>A0ABN2NHE0_9PSEU</name>
<dbReference type="SUPFAM" id="SSF54427">
    <property type="entry name" value="NTF2-like"/>
    <property type="match status" value="1"/>
</dbReference>
<keyword evidence="2" id="KW-1185">Reference proteome</keyword>
<evidence type="ECO:0000313" key="1">
    <source>
        <dbReference type="EMBL" id="GAA1867751.1"/>
    </source>
</evidence>
<gene>
    <name evidence="1" type="ORF">GCM10009836_55200</name>
</gene>
<evidence type="ECO:0000313" key="2">
    <source>
        <dbReference type="Proteomes" id="UP001500449"/>
    </source>
</evidence>
<dbReference type="Proteomes" id="UP001500449">
    <property type="component" value="Unassembled WGS sequence"/>
</dbReference>
<accession>A0ABN2NHE0</accession>
<proteinExistence type="predicted"/>
<sequence>MRAIHLVAGGTLEELREVVAPGAVNREAVAEPPDTRGTGPEAFFATGEWLRRAFSDLSFTIDDTVAEGDLTVVGCRMSGRQTGPFVVHRSDGAVERAFAPTGRRFEVRQAHFQRVREGRVTEHWAVRDDQGMGLQLGWIPPSPMFLLRSAIATRRARRGHPA</sequence>
<dbReference type="Gene3D" id="3.10.450.50">
    <property type="match status" value="1"/>
</dbReference>
<dbReference type="EMBL" id="BAAAQK010000023">
    <property type="protein sequence ID" value="GAA1867751.1"/>
    <property type="molecule type" value="Genomic_DNA"/>
</dbReference>